<protein>
    <submittedName>
        <fullName evidence="2">Uncharacterized protein</fullName>
    </submittedName>
</protein>
<dbReference type="EMBL" id="JAGGNH010000001">
    <property type="protein sequence ID" value="KAJ0985832.1"/>
    <property type="molecule type" value="Genomic_DNA"/>
</dbReference>
<proteinExistence type="predicted"/>
<evidence type="ECO:0000313" key="3">
    <source>
        <dbReference type="Proteomes" id="UP001085076"/>
    </source>
</evidence>
<accession>A0A9D5HRW0</accession>
<name>A0A9D5HRW0_9LILI</name>
<reference evidence="2" key="1">
    <citation type="submission" date="2021-03" db="EMBL/GenBank/DDBJ databases">
        <authorList>
            <person name="Li Z."/>
            <person name="Yang C."/>
        </authorList>
    </citation>
    <scope>NUCLEOTIDE SEQUENCE</scope>
    <source>
        <strain evidence="2">Dzin_1.0</strain>
        <tissue evidence="2">Leaf</tissue>
    </source>
</reference>
<gene>
    <name evidence="2" type="ORF">J5N97_004188</name>
</gene>
<dbReference type="OrthoDB" id="1932909at2759"/>
<keyword evidence="1" id="KW-1133">Transmembrane helix</keyword>
<feature type="transmembrane region" description="Helical" evidence="1">
    <location>
        <begin position="42"/>
        <end position="69"/>
    </location>
</feature>
<evidence type="ECO:0000256" key="1">
    <source>
        <dbReference type="SAM" id="Phobius"/>
    </source>
</evidence>
<keyword evidence="1" id="KW-0812">Transmembrane</keyword>
<evidence type="ECO:0000313" key="2">
    <source>
        <dbReference type="EMBL" id="KAJ0985832.1"/>
    </source>
</evidence>
<sequence length="89" mass="10233">MATHEIVGRINGRFGTLTTVPLLHLVDYEEALFLWRVDKKDFLLWTTTCVMTLFLGIEVGVLVGVGVLIGKSRICKLTLEQRTNNWERW</sequence>
<keyword evidence="3" id="KW-1185">Reference proteome</keyword>
<dbReference type="Proteomes" id="UP001085076">
    <property type="component" value="Miscellaneous, Linkage group lg01"/>
</dbReference>
<comment type="caution">
    <text evidence="2">The sequence shown here is derived from an EMBL/GenBank/DDBJ whole genome shotgun (WGS) entry which is preliminary data.</text>
</comment>
<keyword evidence="1" id="KW-0472">Membrane</keyword>
<organism evidence="2 3">
    <name type="scientific">Dioscorea zingiberensis</name>
    <dbReference type="NCBI Taxonomy" id="325984"/>
    <lineage>
        <taxon>Eukaryota</taxon>
        <taxon>Viridiplantae</taxon>
        <taxon>Streptophyta</taxon>
        <taxon>Embryophyta</taxon>
        <taxon>Tracheophyta</taxon>
        <taxon>Spermatophyta</taxon>
        <taxon>Magnoliopsida</taxon>
        <taxon>Liliopsida</taxon>
        <taxon>Dioscoreales</taxon>
        <taxon>Dioscoreaceae</taxon>
        <taxon>Dioscorea</taxon>
    </lineage>
</organism>
<dbReference type="AlphaFoldDB" id="A0A9D5HRW0"/>
<reference evidence="2" key="2">
    <citation type="journal article" date="2022" name="Hortic Res">
        <title>The genome of Dioscorea zingiberensis sheds light on the biosynthesis, origin and evolution of the medicinally important diosgenin saponins.</title>
        <authorList>
            <person name="Li Y."/>
            <person name="Tan C."/>
            <person name="Li Z."/>
            <person name="Guo J."/>
            <person name="Li S."/>
            <person name="Chen X."/>
            <person name="Wang C."/>
            <person name="Dai X."/>
            <person name="Yang H."/>
            <person name="Song W."/>
            <person name="Hou L."/>
            <person name="Xu J."/>
            <person name="Tong Z."/>
            <person name="Xu A."/>
            <person name="Yuan X."/>
            <person name="Wang W."/>
            <person name="Yang Q."/>
            <person name="Chen L."/>
            <person name="Sun Z."/>
            <person name="Wang K."/>
            <person name="Pan B."/>
            <person name="Chen J."/>
            <person name="Bao Y."/>
            <person name="Liu F."/>
            <person name="Qi X."/>
            <person name="Gang D.R."/>
            <person name="Wen J."/>
            <person name="Li J."/>
        </authorList>
    </citation>
    <scope>NUCLEOTIDE SEQUENCE</scope>
    <source>
        <strain evidence="2">Dzin_1.0</strain>
    </source>
</reference>